<name>A0A3F2S514_9STRA</name>
<dbReference type="OrthoDB" id="155976at2759"/>
<dbReference type="Proteomes" id="UP000277300">
    <property type="component" value="Unassembled WGS sequence"/>
</dbReference>
<dbReference type="EMBL" id="MBDO02000001">
    <property type="protein sequence ID" value="RLN69927.1"/>
    <property type="molecule type" value="Genomic_DNA"/>
</dbReference>
<dbReference type="FunFam" id="3.40.50.1820:FF:000300">
    <property type="entry name" value="Lysosomal thioesterase PPT2-B"/>
    <property type="match status" value="2"/>
</dbReference>
<gene>
    <name evidence="3" type="ORF">BBJ29_000504</name>
    <name evidence="4" type="ORF">BBP00_00000114</name>
</gene>
<dbReference type="PROSITE" id="PS51257">
    <property type="entry name" value="PROKAR_LIPOPROTEIN"/>
    <property type="match status" value="1"/>
</dbReference>
<evidence type="ECO:0000313" key="6">
    <source>
        <dbReference type="Proteomes" id="UP000284657"/>
    </source>
</evidence>
<evidence type="ECO:0000313" key="3">
    <source>
        <dbReference type="EMBL" id="RLN50208.1"/>
    </source>
</evidence>
<dbReference type="Gene3D" id="3.40.50.1820">
    <property type="entry name" value="alpha/beta hydrolase"/>
    <property type="match status" value="2"/>
</dbReference>
<dbReference type="Pfam" id="PF02089">
    <property type="entry name" value="Palm_thioest"/>
    <property type="match status" value="2"/>
</dbReference>
<dbReference type="InterPro" id="IPR029058">
    <property type="entry name" value="AB_hydrolase_fold"/>
</dbReference>
<dbReference type="Proteomes" id="UP000284657">
    <property type="component" value="Unassembled WGS sequence"/>
</dbReference>
<keyword evidence="2" id="KW-0732">Signal</keyword>
<reference evidence="5 6" key="1">
    <citation type="submission" date="2018-07" db="EMBL/GenBank/DDBJ databases">
        <title>Genome sequencing of oomycete isolates from Chile give support for New Zealand origin for Phytophthora kernoviae and make available the first Nothophytophthora sp. genome.</title>
        <authorList>
            <person name="Studholme D.J."/>
            <person name="Sanfuentes E."/>
            <person name="Panda P."/>
            <person name="Hill R."/>
            <person name="Sambles C."/>
            <person name="Grant M."/>
            <person name="Williams N.M."/>
            <person name="Mcdougal R.L."/>
        </authorList>
    </citation>
    <scope>NUCLEOTIDE SEQUENCE [LARGE SCALE GENOMIC DNA]</scope>
    <source>
        <strain evidence="4">Chile6</strain>
        <strain evidence="3">Chile7</strain>
    </source>
</reference>
<comment type="caution">
    <text evidence="4">The sequence shown here is derived from an EMBL/GenBank/DDBJ whole genome shotgun (WGS) entry which is preliminary data.</text>
</comment>
<protein>
    <recommendedName>
        <fullName evidence="7">AB hydrolase-1 domain-containing protein</fullName>
    </recommendedName>
</protein>
<keyword evidence="1" id="KW-0378">Hydrolase</keyword>
<evidence type="ECO:0008006" key="7">
    <source>
        <dbReference type="Google" id="ProtNLM"/>
    </source>
</evidence>
<organism evidence="4 5">
    <name type="scientific">Phytophthora kernoviae</name>
    <dbReference type="NCBI Taxonomy" id="325452"/>
    <lineage>
        <taxon>Eukaryota</taxon>
        <taxon>Sar</taxon>
        <taxon>Stramenopiles</taxon>
        <taxon>Oomycota</taxon>
        <taxon>Peronosporomycetes</taxon>
        <taxon>Peronosporales</taxon>
        <taxon>Peronosporaceae</taxon>
        <taxon>Phytophthora</taxon>
    </lineage>
</organism>
<evidence type="ECO:0000256" key="2">
    <source>
        <dbReference type="SAM" id="SignalP"/>
    </source>
</evidence>
<sequence length="733" mass="79587">MIKIRSLLLAVAAVVAASSASCEAALPVFFFHGATGNKTNSAVIEANLTTEGRTYTALDFCEKACSVKTSLSEQVQMAITQIRGIVEKDAAKYADGYHFLAHSQGGSVARGVIEEMDDHSVNTFISLAGSGNGNFYGPQASDALPLQVLLTALGPYAIDATVFNFTKYEVDPATWKGKVQRDFVELVTTNAELQGKSSIANIMTPPLDKAALDNWLTIDPFLPKVNNLQNCGTDAKCTADQARRKANFVKLKAAHFFASPQDDIQAPWQCSALGKYTTVASVDEIETKFADLTIVGMKDTVEYTDDLYGLKTLDAAGGLHIHEVADVPHNCWLFDYTSLVTDVLCKHDPVYSAHIYPLLVRHFVDLIRPLSQAMVSFRSLLLAGAAAIVASAASCEAALPVFFFHGATGNKTNGAEIEARLVADGQKYTALDFCQTACSVKTALSQQVQMAITQIRGIIAKDKAAYANGYHFMAHSQGGSVARGVIEEMDDHNVNTFISMAGDGNGNFFGPQASDAVPLQVLLKALGPYAIDASVFDFSKYEADSTSWKGKFQRDFIELVTTNKDLQGKSSIANIMTPPLADAALSNWMSIDPFLPKVNNLQNCGNDAKCAADQKRRKANFVKLKAAHFFASPQDDIQAPWQSCVLGKYSTVASVNEIETKFSSFKIVGMKSTVEYTKDLYGLKTLDTSGRLHIHEVPNVPHNCWLFDYTSLATNVACKHEPVFNAQIYPLLK</sequence>
<evidence type="ECO:0000256" key="1">
    <source>
        <dbReference type="ARBA" id="ARBA00022801"/>
    </source>
</evidence>
<feature type="signal peptide" evidence="2">
    <location>
        <begin position="1"/>
        <end position="24"/>
    </location>
</feature>
<proteinExistence type="predicted"/>
<evidence type="ECO:0000313" key="4">
    <source>
        <dbReference type="EMBL" id="RLN69927.1"/>
    </source>
</evidence>
<feature type="chain" id="PRO_5036082406" description="AB hydrolase-1 domain-containing protein" evidence="2">
    <location>
        <begin position="25"/>
        <end position="733"/>
    </location>
</feature>
<dbReference type="PANTHER" id="PTHR11247">
    <property type="entry name" value="PALMITOYL-PROTEIN THIOESTERASE/DOLICHYLDIPHOSPHATASE 1"/>
    <property type="match status" value="1"/>
</dbReference>
<dbReference type="GO" id="GO:0016790">
    <property type="term" value="F:thiolester hydrolase activity"/>
    <property type="evidence" value="ECO:0007669"/>
    <property type="project" value="TreeGrafter"/>
</dbReference>
<dbReference type="GO" id="GO:0005764">
    <property type="term" value="C:lysosome"/>
    <property type="evidence" value="ECO:0007669"/>
    <property type="project" value="TreeGrafter"/>
</dbReference>
<dbReference type="EMBL" id="MBAD02002054">
    <property type="protein sequence ID" value="RLN50208.1"/>
    <property type="molecule type" value="Genomic_DNA"/>
</dbReference>
<evidence type="ECO:0000313" key="5">
    <source>
        <dbReference type="Proteomes" id="UP000277300"/>
    </source>
</evidence>
<dbReference type="SUPFAM" id="SSF53474">
    <property type="entry name" value="alpha/beta-Hydrolases"/>
    <property type="match status" value="2"/>
</dbReference>
<dbReference type="AlphaFoldDB" id="A0A3F2S514"/>
<dbReference type="PANTHER" id="PTHR11247:SF8">
    <property type="entry name" value="PALMITOYL-PROTEIN THIOESTERASE 1"/>
    <property type="match status" value="1"/>
</dbReference>
<accession>A0A3F2S514</accession>